<dbReference type="EMBL" id="QJKJ01002908">
    <property type="protein sequence ID" value="RDY00773.1"/>
    <property type="molecule type" value="Genomic_DNA"/>
</dbReference>
<dbReference type="GO" id="GO:0005886">
    <property type="term" value="C:plasma membrane"/>
    <property type="evidence" value="ECO:0007669"/>
    <property type="project" value="UniProtKB-SubCell"/>
</dbReference>
<dbReference type="InterPro" id="IPR043325">
    <property type="entry name" value="LTSS"/>
</dbReference>
<dbReference type="InterPro" id="IPR016140">
    <property type="entry name" value="Bifunc_inhib/LTP/seed_store"/>
</dbReference>
<dbReference type="GO" id="GO:0008289">
    <property type="term" value="F:lipid binding"/>
    <property type="evidence" value="ECO:0007669"/>
    <property type="project" value="InterPro"/>
</dbReference>
<evidence type="ECO:0000256" key="5">
    <source>
        <dbReference type="ARBA" id="ARBA00022729"/>
    </source>
</evidence>
<evidence type="ECO:0000256" key="8">
    <source>
        <dbReference type="ARBA" id="ARBA00023288"/>
    </source>
</evidence>
<dbReference type="Pfam" id="PF14368">
    <property type="entry name" value="LTP_2"/>
    <property type="match status" value="1"/>
</dbReference>
<feature type="chain" id="PRO_5016654224" evidence="11">
    <location>
        <begin position="27"/>
        <end position="165"/>
    </location>
</feature>
<evidence type="ECO:0000256" key="4">
    <source>
        <dbReference type="ARBA" id="ARBA00022622"/>
    </source>
</evidence>
<organism evidence="13 14">
    <name type="scientific">Mucuna pruriens</name>
    <name type="common">Velvet bean</name>
    <name type="synonym">Dolichos pruriens</name>
    <dbReference type="NCBI Taxonomy" id="157652"/>
    <lineage>
        <taxon>Eukaryota</taxon>
        <taxon>Viridiplantae</taxon>
        <taxon>Streptophyta</taxon>
        <taxon>Embryophyta</taxon>
        <taxon>Tracheophyta</taxon>
        <taxon>Spermatophyta</taxon>
        <taxon>Magnoliopsida</taxon>
        <taxon>eudicotyledons</taxon>
        <taxon>Gunneridae</taxon>
        <taxon>Pentapetalae</taxon>
        <taxon>rosids</taxon>
        <taxon>fabids</taxon>
        <taxon>Fabales</taxon>
        <taxon>Fabaceae</taxon>
        <taxon>Papilionoideae</taxon>
        <taxon>50 kb inversion clade</taxon>
        <taxon>NPAAA clade</taxon>
        <taxon>indigoferoid/millettioid clade</taxon>
        <taxon>Phaseoleae</taxon>
        <taxon>Mucuna</taxon>
    </lineage>
</organism>
<comment type="subcellular location">
    <subcellularLocation>
        <location evidence="1">Cell membrane</location>
        <topology evidence="1">Lipid-anchor</topology>
        <topology evidence="1">GPI-anchor</topology>
    </subcellularLocation>
</comment>
<dbReference type="CDD" id="cd00010">
    <property type="entry name" value="AAI_LTSS"/>
    <property type="match status" value="1"/>
</dbReference>
<keyword evidence="5 11" id="KW-0732">Signal</keyword>
<dbReference type="PRINTS" id="PR00382">
    <property type="entry name" value="LIPIDTRNSFER"/>
</dbReference>
<keyword evidence="10" id="KW-1133">Transmembrane helix</keyword>
<sequence>MARGKMEIEMGVVLVVMSMLCAGAVAQSSCTSALLSLSPCLNYISGNSSTPSSPCCSQLATVVRSQPRCLCQVLNGGGSSLGIQINQTQALALPAACNVHTPPISQCNAPSPAESPNSDPSGTGSTNAPTTDNASSSGNFHKLSIPLLFFVLAATYAPTFGTLIL</sequence>
<evidence type="ECO:0000256" key="2">
    <source>
        <dbReference type="ARBA" id="ARBA00009748"/>
    </source>
</evidence>
<dbReference type="SUPFAM" id="SSF47699">
    <property type="entry name" value="Bifunctional inhibitor/lipid-transfer protein/seed storage 2S albumin"/>
    <property type="match status" value="1"/>
</dbReference>
<dbReference type="InterPro" id="IPR036312">
    <property type="entry name" value="Bifun_inhib/LTP/seed_sf"/>
</dbReference>
<evidence type="ECO:0000256" key="7">
    <source>
        <dbReference type="ARBA" id="ARBA00023180"/>
    </source>
</evidence>
<evidence type="ECO:0000313" key="14">
    <source>
        <dbReference type="Proteomes" id="UP000257109"/>
    </source>
</evidence>
<dbReference type="GO" id="GO:0006869">
    <property type="term" value="P:lipid transport"/>
    <property type="evidence" value="ECO:0007669"/>
    <property type="project" value="InterPro"/>
</dbReference>
<evidence type="ECO:0000256" key="11">
    <source>
        <dbReference type="SAM" id="SignalP"/>
    </source>
</evidence>
<keyword evidence="10" id="KW-0812">Transmembrane</keyword>
<keyword evidence="14" id="KW-1185">Reference proteome</keyword>
<keyword evidence="10" id="KW-0472">Membrane</keyword>
<feature type="signal peptide" evidence="11">
    <location>
        <begin position="1"/>
        <end position="26"/>
    </location>
</feature>
<dbReference type="OrthoDB" id="911994at2759"/>
<protein>
    <submittedName>
        <fullName evidence="13">Non-specific lipid-transfer protein-like protein</fullName>
    </submittedName>
</protein>
<evidence type="ECO:0000256" key="3">
    <source>
        <dbReference type="ARBA" id="ARBA00022475"/>
    </source>
</evidence>
<evidence type="ECO:0000256" key="10">
    <source>
        <dbReference type="SAM" id="Phobius"/>
    </source>
</evidence>
<dbReference type="GO" id="GO:0098552">
    <property type="term" value="C:side of membrane"/>
    <property type="evidence" value="ECO:0007669"/>
    <property type="project" value="UniProtKB-KW"/>
</dbReference>
<reference evidence="13" key="1">
    <citation type="submission" date="2018-05" db="EMBL/GenBank/DDBJ databases">
        <title>Draft genome of Mucuna pruriens seed.</title>
        <authorList>
            <person name="Nnadi N.E."/>
            <person name="Vos R."/>
            <person name="Hasami M.H."/>
            <person name="Devisetty U.K."/>
            <person name="Aguiy J.C."/>
        </authorList>
    </citation>
    <scope>NUCLEOTIDE SEQUENCE [LARGE SCALE GENOMIC DNA]</scope>
    <source>
        <strain evidence="13">JCA_2017</strain>
    </source>
</reference>
<name>A0A371HD93_MUCPR</name>
<comment type="caution">
    <text evidence="13">The sequence shown here is derived from an EMBL/GenBank/DDBJ whole genome shotgun (WGS) entry which is preliminary data.</text>
</comment>
<comment type="similarity">
    <text evidence="2">Belongs to the plant LTP family.</text>
</comment>
<dbReference type="FunFam" id="1.10.110.10:FF:000001">
    <property type="entry name" value="Bifunctional inhibitor/lipid-transfer protein/seed storage 2S albumin superfamily protein"/>
    <property type="match status" value="1"/>
</dbReference>
<evidence type="ECO:0000313" key="13">
    <source>
        <dbReference type="EMBL" id="RDY00773.1"/>
    </source>
</evidence>
<feature type="transmembrane region" description="Helical" evidence="10">
    <location>
        <begin position="143"/>
        <end position="164"/>
    </location>
</feature>
<dbReference type="SMART" id="SM00499">
    <property type="entry name" value="AAI"/>
    <property type="match status" value="1"/>
</dbReference>
<keyword evidence="8" id="KW-0449">Lipoprotein</keyword>
<dbReference type="AlphaFoldDB" id="A0A371HD93"/>
<evidence type="ECO:0000256" key="1">
    <source>
        <dbReference type="ARBA" id="ARBA00004609"/>
    </source>
</evidence>
<dbReference type="Proteomes" id="UP000257109">
    <property type="component" value="Unassembled WGS sequence"/>
</dbReference>
<keyword evidence="7" id="KW-0325">Glycoprotein</keyword>
<dbReference type="Gene3D" id="1.10.110.10">
    <property type="entry name" value="Plant lipid-transfer and hydrophobic proteins"/>
    <property type="match status" value="1"/>
</dbReference>
<proteinExistence type="inferred from homology"/>
<evidence type="ECO:0000256" key="9">
    <source>
        <dbReference type="SAM" id="MobiDB-lite"/>
    </source>
</evidence>
<dbReference type="STRING" id="157652.A0A371HD93"/>
<evidence type="ECO:0000259" key="12">
    <source>
        <dbReference type="SMART" id="SM00499"/>
    </source>
</evidence>
<dbReference type="InterPro" id="IPR000528">
    <property type="entry name" value="Plant_nsLTP"/>
</dbReference>
<feature type="domain" description="Bifunctional inhibitor/plant lipid transfer protein/seed storage helical" evidence="12">
    <location>
        <begin position="30"/>
        <end position="107"/>
    </location>
</feature>
<feature type="region of interest" description="Disordered" evidence="9">
    <location>
        <begin position="107"/>
        <end position="135"/>
    </location>
</feature>
<dbReference type="PANTHER" id="PTHR33044">
    <property type="entry name" value="BIFUNCTIONAL INHIBITOR/LIPID-TRANSFER PROTEIN/SEED STORAGE 2S ALBUMIN SUPERFAMILY PROTEIN-RELATED"/>
    <property type="match status" value="1"/>
</dbReference>
<evidence type="ECO:0000256" key="6">
    <source>
        <dbReference type="ARBA" id="ARBA00023157"/>
    </source>
</evidence>
<accession>A0A371HD93</accession>
<keyword evidence="6" id="KW-1015">Disulfide bond</keyword>
<keyword evidence="3" id="KW-1003">Cell membrane</keyword>
<keyword evidence="4" id="KW-0336">GPI-anchor</keyword>
<feature type="non-terminal residue" evidence="13">
    <location>
        <position position="1"/>
    </location>
</feature>
<gene>
    <name evidence="13" type="ORF">CR513_16001</name>
</gene>